<proteinExistence type="inferred from homology"/>
<dbReference type="PIRSF" id="PIRSF000382">
    <property type="entry name" value="MeTrfase_B12_ind"/>
    <property type="match status" value="1"/>
</dbReference>
<keyword evidence="14" id="KW-1185">Reference proteome</keyword>
<keyword evidence="8 10" id="KW-0862">Zinc</keyword>
<evidence type="ECO:0000256" key="3">
    <source>
        <dbReference type="ARBA" id="ARBA00009553"/>
    </source>
</evidence>
<evidence type="ECO:0000256" key="5">
    <source>
        <dbReference type="ARBA" id="ARBA00022605"/>
    </source>
</evidence>
<dbReference type="NCBIfam" id="TIGR01371">
    <property type="entry name" value="met_syn_B12ind"/>
    <property type="match status" value="1"/>
</dbReference>
<evidence type="ECO:0000256" key="8">
    <source>
        <dbReference type="ARBA" id="ARBA00022833"/>
    </source>
</evidence>
<feature type="domain" description="Cobalamin-independent methionine synthase MetE N-terminal" evidence="12">
    <location>
        <begin position="5"/>
        <end position="314"/>
    </location>
</feature>
<feature type="active site" description="Proton donor" evidence="10">
    <location>
        <position position="699"/>
    </location>
</feature>
<feature type="binding site" evidence="10">
    <location>
        <position position="489"/>
    </location>
    <ligand>
        <name>L-homocysteine</name>
        <dbReference type="ChEBI" id="CHEBI:58199"/>
    </ligand>
</feature>
<dbReference type="GO" id="GO:0003871">
    <property type="term" value="F:5-methyltetrahydropteroyltriglutamate-homocysteine S-methyltransferase activity"/>
    <property type="evidence" value="ECO:0007669"/>
    <property type="project" value="UniProtKB-EC"/>
</dbReference>
<dbReference type="NCBIfam" id="NF003556">
    <property type="entry name" value="PRK05222.1"/>
    <property type="match status" value="1"/>
</dbReference>
<comment type="similarity">
    <text evidence="3 10">Belongs to the vitamin-B12 independent methionine synthase family.</text>
</comment>
<feature type="binding site" evidence="10">
    <location>
        <begin position="520"/>
        <end position="521"/>
    </location>
    <ligand>
        <name>5-methyltetrahydropteroyltri-L-glutamate</name>
        <dbReference type="ChEBI" id="CHEBI:58207"/>
    </ligand>
</feature>
<feature type="binding site" evidence="10">
    <location>
        <position position="604"/>
    </location>
    <ligand>
        <name>L-homocysteine</name>
        <dbReference type="ChEBI" id="CHEBI:58199"/>
    </ligand>
</feature>
<feature type="binding site" evidence="10">
    <location>
        <position position="489"/>
    </location>
    <ligand>
        <name>L-methionine</name>
        <dbReference type="ChEBI" id="CHEBI:57844"/>
    </ligand>
</feature>
<dbReference type="SUPFAM" id="SSF51726">
    <property type="entry name" value="UROD/MetE-like"/>
    <property type="match status" value="2"/>
</dbReference>
<accession>A0ABU4G6Q4</accession>
<feature type="binding site" evidence="10">
    <location>
        <begin position="436"/>
        <end position="438"/>
    </location>
    <ligand>
        <name>L-homocysteine</name>
        <dbReference type="ChEBI" id="CHEBI:58199"/>
    </ligand>
</feature>
<feature type="domain" description="Cobalamin-independent methionine synthase MetE C-terminal/archaeal" evidence="11">
    <location>
        <begin position="431"/>
        <end position="753"/>
    </location>
</feature>
<reference evidence="13 14" key="1">
    <citation type="submission" date="2023-06" db="EMBL/GenBank/DDBJ databases">
        <title>Sporosarcina sp. nov., isolated from Korean traditional fermented seafood 'Jeotgal'.</title>
        <authorList>
            <person name="Yang A.I."/>
            <person name="Shin N.-R."/>
        </authorList>
    </citation>
    <scope>NUCLEOTIDE SEQUENCE [LARGE SCALE GENOMIC DNA]</scope>
    <source>
        <strain evidence="13 14">KCTC13119</strain>
    </source>
</reference>
<dbReference type="InterPro" id="IPR013215">
    <property type="entry name" value="Cbl-indep_Met_Synth_N"/>
</dbReference>
<dbReference type="InterPro" id="IPR038071">
    <property type="entry name" value="UROD/MetE-like_sf"/>
</dbReference>
<feature type="binding site" evidence="10">
    <location>
        <position position="604"/>
    </location>
    <ligand>
        <name>L-methionine</name>
        <dbReference type="ChEBI" id="CHEBI:57844"/>
    </ligand>
</feature>
<dbReference type="CDD" id="cd03311">
    <property type="entry name" value="CIMS_C_terminal_like"/>
    <property type="match status" value="1"/>
</dbReference>
<evidence type="ECO:0000256" key="7">
    <source>
        <dbReference type="ARBA" id="ARBA00022723"/>
    </source>
</evidence>
<dbReference type="Pfam" id="PF08267">
    <property type="entry name" value="Meth_synt_1"/>
    <property type="match status" value="1"/>
</dbReference>
<dbReference type="RefSeq" id="WP_317941880.1">
    <property type="nucleotide sequence ID" value="NZ_JAUBDI010000001.1"/>
</dbReference>
<comment type="cofactor">
    <cofactor evidence="10">
        <name>Zn(2+)</name>
        <dbReference type="ChEBI" id="CHEBI:29105"/>
    </cofactor>
    <text evidence="10">Binds 1 zinc ion per subunit.</text>
</comment>
<dbReference type="HAMAP" id="MF_00172">
    <property type="entry name" value="Meth_synth"/>
    <property type="match status" value="1"/>
</dbReference>
<feature type="binding site" evidence="10">
    <location>
        <begin position="17"/>
        <end position="20"/>
    </location>
    <ligand>
        <name>5-methyltetrahydropteroyltri-L-glutamate</name>
        <dbReference type="ChEBI" id="CHEBI:58207"/>
    </ligand>
</feature>
<feature type="binding site" evidence="10">
    <location>
        <position position="610"/>
    </location>
    <ligand>
        <name>5-methyltetrahydropteroyltri-L-glutamate</name>
        <dbReference type="ChEBI" id="CHEBI:58207"/>
    </ligand>
</feature>
<dbReference type="Proteomes" id="UP001282284">
    <property type="component" value="Unassembled WGS sequence"/>
</dbReference>
<feature type="binding site" evidence="10">
    <location>
        <position position="113"/>
    </location>
    <ligand>
        <name>5-methyltetrahydropteroyltri-L-glutamate</name>
        <dbReference type="ChEBI" id="CHEBI:58207"/>
    </ligand>
</feature>
<keyword evidence="9 10" id="KW-0486">Methionine biosynthesis</keyword>
<feature type="binding site" evidence="10">
    <location>
        <position position="646"/>
    </location>
    <ligand>
        <name>Zn(2+)</name>
        <dbReference type="ChEBI" id="CHEBI:29105"/>
        <note>catalytic</note>
    </ligand>
</feature>
<comment type="function">
    <text evidence="1 10">Catalyzes the transfer of a methyl group from 5-methyltetrahydrofolate to homocysteine resulting in methionine formation.</text>
</comment>
<dbReference type="InterPro" id="IPR006276">
    <property type="entry name" value="Cobalamin-indep_Met_synthase"/>
</dbReference>
<evidence type="ECO:0000259" key="11">
    <source>
        <dbReference type="Pfam" id="PF01717"/>
    </source>
</evidence>
<comment type="caution">
    <text evidence="13">The sequence shown here is derived from an EMBL/GenBank/DDBJ whole genome shotgun (WGS) entry which is preliminary data.</text>
</comment>
<evidence type="ECO:0000256" key="1">
    <source>
        <dbReference type="ARBA" id="ARBA00002777"/>
    </source>
</evidence>
<gene>
    <name evidence="10 13" type="primary">metE</name>
    <name evidence="13" type="ORF">QT711_02365</name>
</gene>
<dbReference type="CDD" id="cd03312">
    <property type="entry name" value="CIMS_N_terminal_like"/>
    <property type="match status" value="1"/>
</dbReference>
<comment type="pathway">
    <text evidence="2 10">Amino-acid biosynthesis; L-methionine biosynthesis via de novo pathway; L-methionine from L-homocysteine (MetE route): step 1/1.</text>
</comment>
<keyword evidence="10" id="KW-0677">Repeat</keyword>
<keyword evidence="7 10" id="KW-0479">Metal-binding</keyword>
<evidence type="ECO:0000256" key="9">
    <source>
        <dbReference type="ARBA" id="ARBA00023167"/>
    </source>
</evidence>
<evidence type="ECO:0000259" key="12">
    <source>
        <dbReference type="Pfam" id="PF08267"/>
    </source>
</evidence>
<dbReference type="EMBL" id="JAUBDI010000001">
    <property type="protein sequence ID" value="MDW0112013.1"/>
    <property type="molecule type" value="Genomic_DNA"/>
</dbReference>
<keyword evidence="6 10" id="KW-0808">Transferase</keyword>
<dbReference type="GO" id="GO:0032259">
    <property type="term" value="P:methylation"/>
    <property type="evidence" value="ECO:0007669"/>
    <property type="project" value="UniProtKB-KW"/>
</dbReference>
<dbReference type="PANTHER" id="PTHR30519">
    <property type="entry name" value="5-METHYLTETRAHYDROPTEROYLTRIGLUTAMATE--HOMOCYSTEINE METHYLTRANSFERASE"/>
    <property type="match status" value="1"/>
</dbReference>
<evidence type="ECO:0000256" key="6">
    <source>
        <dbReference type="ARBA" id="ARBA00022679"/>
    </source>
</evidence>
<feature type="binding site" evidence="10">
    <location>
        <position position="670"/>
    </location>
    <ligand>
        <name>Zn(2+)</name>
        <dbReference type="ChEBI" id="CHEBI:29105"/>
        <note>catalytic</note>
    </ligand>
</feature>
<name>A0ABU4G6Q4_9BACL</name>
<protein>
    <recommendedName>
        <fullName evidence="10">5-methyltetrahydropteroyltriglutamate--homocysteine methyltransferase</fullName>
        <ecNumber evidence="10">2.1.1.14</ecNumber>
    </recommendedName>
    <alternativeName>
        <fullName evidence="10">Cobalamin-independent methionine synthase</fullName>
    </alternativeName>
    <alternativeName>
        <fullName evidence="10">Methionine synthase, vitamin-B12 independent isozyme</fullName>
    </alternativeName>
</protein>
<dbReference type="Gene3D" id="3.20.20.210">
    <property type="match status" value="2"/>
</dbReference>
<evidence type="ECO:0000313" key="13">
    <source>
        <dbReference type="EMBL" id="MDW0112013.1"/>
    </source>
</evidence>
<evidence type="ECO:0000313" key="14">
    <source>
        <dbReference type="Proteomes" id="UP001282284"/>
    </source>
</evidence>
<evidence type="ECO:0000256" key="10">
    <source>
        <dbReference type="HAMAP-Rule" id="MF_00172"/>
    </source>
</evidence>
<feature type="binding site" evidence="10">
    <location>
        <position position="566"/>
    </location>
    <ligand>
        <name>5-methyltetrahydropteroyltri-L-glutamate</name>
        <dbReference type="ChEBI" id="CHEBI:58207"/>
    </ligand>
</feature>
<keyword evidence="5 10" id="KW-0028">Amino-acid biosynthesis</keyword>
<comment type="catalytic activity">
    <reaction evidence="10">
        <text>5-methyltetrahydropteroyltri-L-glutamate + L-homocysteine = tetrahydropteroyltri-L-glutamate + L-methionine</text>
        <dbReference type="Rhea" id="RHEA:21196"/>
        <dbReference type="ChEBI" id="CHEBI:57844"/>
        <dbReference type="ChEBI" id="CHEBI:58140"/>
        <dbReference type="ChEBI" id="CHEBI:58199"/>
        <dbReference type="ChEBI" id="CHEBI:58207"/>
        <dbReference type="EC" id="2.1.1.14"/>
    </reaction>
</comment>
<keyword evidence="4 10" id="KW-0489">Methyltransferase</keyword>
<evidence type="ECO:0000256" key="2">
    <source>
        <dbReference type="ARBA" id="ARBA00004681"/>
    </source>
</evidence>
<dbReference type="Pfam" id="PF01717">
    <property type="entry name" value="Meth_synt_2"/>
    <property type="match status" value="1"/>
</dbReference>
<evidence type="ECO:0000256" key="4">
    <source>
        <dbReference type="ARBA" id="ARBA00022603"/>
    </source>
</evidence>
<sequence length="765" mass="86731">MTVISSTIGYPYIGENREWKRALESFWAGKTSEEQLLQVTKDIRLSRLQKQKESGIDLIPVGDFTLYDRVLDTAVMFGMIPERYGWNGGQVPLSTYFSMARGNASTVACEMTKWFDTNYHYIVPEYEGRKLAVTENKPLIEYREAKQELGIEGKPVLIGPYTFLKLSKGYETKDIPAFLLQLLPLYEKVLVELQAEGVEWIQLDEPILSTSISQDEMKTVHEIYSQLQKAVTQSKLFIQTYFDSVEWYEETIALPVDGIGLDFVHGLKNNQKSLEAHGFPADKVFGAGVIDGRNIWRANLQNKLALLDTLQQHVSVENLWIQPSCSLQHVPVTIASEQKLDSTIKTALAFADEKIVEVATLVKAVREGADAIVHELRESVDACEQLAQLPARNRQDVLQAVNNIGNVPSKRPTPFAERRVKQEEAFNLPLLPTTTIGSFPQTPEVRATRTKWRKGEITEQQYGDFVFDEIKQWVDIQEKIGLDVFVHGEFERTDMVEYFGEKLDGYVFTEKAWVVSYGSRCVKPPIIYGDIAFVEPMTVKESVYAQSLTDKPMKGMLTGPVTMLNWSFVRDDLSLKDVTYQIALALRKEIEALEAAGIHMIQVDEPALREGLPLKKDEWNEYLDWAVNAFRISTATVQDTTQIHTHMCYCDFNHFIDSISALDADVISIETSRSHGELVHAFNTFHYDKGIGLGVYDIHSPRVPSIEEMVEIIEKGLEVLDVKQFWINPDCGLKTRKKEETVASLENMLTATKKVREQLTAVSSN</sequence>
<feature type="binding site" evidence="10">
    <location>
        <position position="648"/>
    </location>
    <ligand>
        <name>Zn(2+)</name>
        <dbReference type="ChEBI" id="CHEBI:29105"/>
        <note>catalytic</note>
    </ligand>
</feature>
<dbReference type="InterPro" id="IPR002629">
    <property type="entry name" value="Met_Synth_C/arc"/>
</dbReference>
<feature type="binding site" evidence="10">
    <location>
        <begin position="436"/>
        <end position="438"/>
    </location>
    <ligand>
        <name>L-methionine</name>
        <dbReference type="ChEBI" id="CHEBI:57844"/>
    </ligand>
</feature>
<dbReference type="EC" id="2.1.1.14" evidence="10"/>
<feature type="binding site" evidence="10">
    <location>
        <position position="731"/>
    </location>
    <ligand>
        <name>Zn(2+)</name>
        <dbReference type="ChEBI" id="CHEBI:29105"/>
        <note>catalytic</note>
    </ligand>
</feature>
<organism evidence="13 14">
    <name type="scientific">Sporosarcina saromensis</name>
    <dbReference type="NCBI Taxonomy" id="359365"/>
    <lineage>
        <taxon>Bacteria</taxon>
        <taxon>Bacillati</taxon>
        <taxon>Bacillota</taxon>
        <taxon>Bacilli</taxon>
        <taxon>Bacillales</taxon>
        <taxon>Caryophanaceae</taxon>
        <taxon>Sporosarcina</taxon>
    </lineage>
</organism>